<dbReference type="Proteomes" id="UP000663845">
    <property type="component" value="Unassembled WGS sequence"/>
</dbReference>
<evidence type="ECO:0000256" key="1">
    <source>
        <dbReference type="SAM" id="MobiDB-lite"/>
    </source>
</evidence>
<organism evidence="3 4">
    <name type="scientific">Adineta steineri</name>
    <dbReference type="NCBI Taxonomy" id="433720"/>
    <lineage>
        <taxon>Eukaryota</taxon>
        <taxon>Metazoa</taxon>
        <taxon>Spiralia</taxon>
        <taxon>Gnathifera</taxon>
        <taxon>Rotifera</taxon>
        <taxon>Eurotatoria</taxon>
        <taxon>Bdelloidea</taxon>
        <taxon>Adinetida</taxon>
        <taxon>Adinetidae</taxon>
        <taxon>Adineta</taxon>
    </lineage>
</organism>
<name>A0A819UTV3_9BILA</name>
<dbReference type="Proteomes" id="UP000663844">
    <property type="component" value="Unassembled WGS sequence"/>
</dbReference>
<accession>A0A819UTV3</accession>
<feature type="region of interest" description="Disordered" evidence="1">
    <location>
        <begin position="47"/>
        <end position="110"/>
    </location>
</feature>
<evidence type="ECO:0000313" key="4">
    <source>
        <dbReference type="Proteomes" id="UP000663844"/>
    </source>
</evidence>
<protein>
    <submittedName>
        <fullName evidence="3">Uncharacterized protein</fullName>
    </submittedName>
</protein>
<reference evidence="3" key="1">
    <citation type="submission" date="2021-02" db="EMBL/GenBank/DDBJ databases">
        <authorList>
            <person name="Nowell W R."/>
        </authorList>
    </citation>
    <scope>NUCLEOTIDE SEQUENCE</scope>
</reference>
<dbReference type="EMBL" id="CAJOAZ010005068">
    <property type="protein sequence ID" value="CAF4086156.1"/>
    <property type="molecule type" value="Genomic_DNA"/>
</dbReference>
<evidence type="ECO:0000313" key="2">
    <source>
        <dbReference type="EMBL" id="CAF0958656.1"/>
    </source>
</evidence>
<evidence type="ECO:0000313" key="3">
    <source>
        <dbReference type="EMBL" id="CAF4086156.1"/>
    </source>
</evidence>
<feature type="compositionally biased region" description="Low complexity" evidence="1">
    <location>
        <begin position="75"/>
        <end position="84"/>
    </location>
</feature>
<sequence length="110" mass="11314">MPVTSRPEPNDLITEVTEIAGTILSNNFTDVKSTSTIKQEIGTSPVTVANSGLKPMAKIQAGDSNYQNKDDNTMNGSNSNNGSSGSSGSGSSGSAGEAEDEELIDDVAFL</sequence>
<dbReference type="AlphaFoldDB" id="A0A819UTV3"/>
<feature type="compositionally biased region" description="Acidic residues" evidence="1">
    <location>
        <begin position="97"/>
        <end position="110"/>
    </location>
</feature>
<gene>
    <name evidence="2" type="ORF">JYZ213_LOCUS13710</name>
    <name evidence="3" type="ORF">OXD698_LOCUS34618</name>
</gene>
<dbReference type="EMBL" id="CAJNOG010000111">
    <property type="protein sequence ID" value="CAF0958656.1"/>
    <property type="molecule type" value="Genomic_DNA"/>
</dbReference>
<comment type="caution">
    <text evidence="3">The sequence shown here is derived from an EMBL/GenBank/DDBJ whole genome shotgun (WGS) entry which is preliminary data.</text>
</comment>
<proteinExistence type="predicted"/>